<evidence type="ECO:0000256" key="3">
    <source>
        <dbReference type="PROSITE-ProRule" id="PRU00493"/>
    </source>
</evidence>
<evidence type="ECO:0000256" key="1">
    <source>
        <dbReference type="ARBA" id="ARBA00022818"/>
    </source>
</evidence>
<reference evidence="6 7" key="1">
    <citation type="journal article" date="2021" name="ISME Commun">
        <title>Automated analysis of genomic sequences facilitates high-throughput and comprehensive description of bacteria.</title>
        <authorList>
            <person name="Hitch T.C.A."/>
        </authorList>
    </citation>
    <scope>NUCLEOTIDE SEQUENCE [LARGE SCALE GENOMIC DNA]</scope>
    <source>
        <strain evidence="6 7">Sanger_109</strain>
    </source>
</reference>
<accession>A0ABT2TF89</accession>
<dbReference type="Gene3D" id="3.20.70.20">
    <property type="match status" value="1"/>
</dbReference>
<name>A0ABT2TF89_9FIRM</name>
<dbReference type="Pfam" id="PF01228">
    <property type="entry name" value="Gly_radical"/>
    <property type="match status" value="1"/>
</dbReference>
<comment type="caution">
    <text evidence="6">The sequence shown here is derived from an EMBL/GenBank/DDBJ whole genome shotgun (WGS) entry which is preliminary data.</text>
</comment>
<organism evidence="6 7">
    <name type="scientific">Brotonthovivens ammoniilytica</name>
    <dbReference type="NCBI Taxonomy" id="2981725"/>
    <lineage>
        <taxon>Bacteria</taxon>
        <taxon>Bacillati</taxon>
        <taxon>Bacillota</taxon>
        <taxon>Clostridia</taxon>
        <taxon>Lachnospirales</taxon>
        <taxon>Lachnospiraceae</taxon>
        <taxon>Brotonthovivens</taxon>
    </lineage>
</organism>
<dbReference type="Proteomes" id="UP001652442">
    <property type="component" value="Unassembled WGS sequence"/>
</dbReference>
<evidence type="ECO:0000259" key="5">
    <source>
        <dbReference type="PROSITE" id="PS51554"/>
    </source>
</evidence>
<dbReference type="EMBL" id="JAOQJQ010000001">
    <property type="protein sequence ID" value="MCU6760852.1"/>
    <property type="molecule type" value="Genomic_DNA"/>
</dbReference>
<feature type="domain" description="PFL" evidence="5">
    <location>
        <begin position="14"/>
        <end position="680"/>
    </location>
</feature>
<protein>
    <recommendedName>
        <fullName evidence="8">Formate C-acetyltransferase</fullName>
    </recommendedName>
</protein>
<evidence type="ECO:0008006" key="8">
    <source>
        <dbReference type="Google" id="ProtNLM"/>
    </source>
</evidence>
<evidence type="ECO:0000256" key="2">
    <source>
        <dbReference type="ARBA" id="ARBA00023239"/>
    </source>
</evidence>
<dbReference type="InterPro" id="IPR004184">
    <property type="entry name" value="PFL_dom"/>
</dbReference>
<dbReference type="PANTHER" id="PTHR43641">
    <property type="entry name" value="FORMATE ACETYLTRANSFERASE 3-RELATED"/>
    <property type="match status" value="1"/>
</dbReference>
<dbReference type="PROSITE" id="PS51149">
    <property type="entry name" value="GLY_RADICAL_2"/>
    <property type="match status" value="1"/>
</dbReference>
<evidence type="ECO:0000313" key="7">
    <source>
        <dbReference type="Proteomes" id="UP001652442"/>
    </source>
</evidence>
<dbReference type="PROSITE" id="PS00850">
    <property type="entry name" value="GLY_RADICAL_1"/>
    <property type="match status" value="1"/>
</dbReference>
<proteinExistence type="predicted"/>
<dbReference type="InterPro" id="IPR001150">
    <property type="entry name" value="Gly_radical"/>
</dbReference>
<evidence type="ECO:0000313" key="6">
    <source>
        <dbReference type="EMBL" id="MCU6760852.1"/>
    </source>
</evidence>
<dbReference type="PROSITE" id="PS51554">
    <property type="entry name" value="PFL"/>
    <property type="match status" value="1"/>
</dbReference>
<keyword evidence="2" id="KW-0456">Lyase</keyword>
<sequence length="808" mass="92309">MGTKNTEKQQNTKTRGQILWERLRPLRDTEPVSFERAWLVTQSYKETEGMPVFLRRAAAYENVMKNIPIYLDEGQLLAGDFASRPMCAEIFPEMTVAWIKEYMENGDYDNQPDEGWYTFEHNRKEQINEICDYWTKNAARESFYRYLGEEEVQRLYEENEAGAWIYAASTEAQTEKGWNIPDYSRVLKKGLKGLLEEVENTLAETPIVSDESLKERTFLEALKSMLKSAVHYAHRYADLCRELAKEAKGERKQELLQMAEICDWVPENPARTFQEAVQSMWFCHIMIYWDSRTIGLGFGRVDQYLYPYYKKDIEEGRIDREYATQILECLRVKLSSKRNVFNVTIRAALSNDSHFHNCTIGGQTTDGQDAVNELSFLWLDAAERVRTPHPTISVRWHEKINQKFALRCLEIVKLGMGFPAFFNDTPTIEYLLERGVTLKEARDYAIGGCVLHNVVGKTPTTWPDVMNFAKLFELALNDGMDPRTGKQFGLHTGKFTDFETYEDVVEAYKKQILFFMEKTTEYLNKVSIYRGEMFPETFVSLFFDDCIKKKKSINQGGAKYLINCYYVIPVGVVDVANSLIVLKNKVFGGDKSIGKQELMDALAANFEGYDDLWMKVDECPDFGNDVPEVDEIAAELYEWMCDEIPKFKGGYGVQYEVAPHSIAFHANMGLKVGALPSGRKAALSLADGAVSPNQGSDVNGPSAVVNSAGRIDHTRIFGTLFNMKFMPAALATTEDRKKLLALIKTYFGTYGGKHIQFNVVDRDVLIDAKAHPENHRDLIVRIAGYSALWCELNESIQDELIARTENTL</sequence>
<feature type="domain" description="Glycine radical" evidence="4">
    <location>
        <begin position="688"/>
        <end position="808"/>
    </location>
</feature>
<dbReference type="PANTHER" id="PTHR43641:SF2">
    <property type="entry name" value="DEHYDRATASE YBIW-RELATED"/>
    <property type="match status" value="1"/>
</dbReference>
<dbReference type="Pfam" id="PF02901">
    <property type="entry name" value="PFL-like"/>
    <property type="match status" value="1"/>
</dbReference>
<evidence type="ECO:0000259" key="4">
    <source>
        <dbReference type="PROSITE" id="PS51149"/>
    </source>
</evidence>
<feature type="modified residue" description="Glycine radical" evidence="3">
    <location>
        <position position="784"/>
    </location>
</feature>
<dbReference type="InterPro" id="IPR019777">
    <property type="entry name" value="Form_AcTrfase_GR_CS"/>
</dbReference>
<dbReference type="RefSeq" id="WP_262590558.1">
    <property type="nucleotide sequence ID" value="NZ_JAOQJQ010000001.1"/>
</dbReference>
<gene>
    <name evidence="6" type="ORF">OCV88_00710</name>
</gene>
<dbReference type="SUPFAM" id="SSF51998">
    <property type="entry name" value="PFL-like glycyl radical enzymes"/>
    <property type="match status" value="1"/>
</dbReference>
<keyword evidence="1 3" id="KW-0556">Organic radical</keyword>
<keyword evidence="7" id="KW-1185">Reference proteome</keyword>
<dbReference type="InterPro" id="IPR051215">
    <property type="entry name" value="GRE"/>
</dbReference>